<proteinExistence type="predicted"/>
<dbReference type="AlphaFoldDB" id="A0A4C1VN36"/>
<dbReference type="EMBL" id="BGZK01000370">
    <property type="protein sequence ID" value="GBP39757.1"/>
    <property type="molecule type" value="Genomic_DNA"/>
</dbReference>
<evidence type="ECO:0000313" key="2">
    <source>
        <dbReference type="Proteomes" id="UP000299102"/>
    </source>
</evidence>
<comment type="caution">
    <text evidence="1">The sequence shown here is derived from an EMBL/GenBank/DDBJ whole genome shotgun (WGS) entry which is preliminary data.</text>
</comment>
<name>A0A4C1VN36_EUMVA</name>
<sequence>MQAPRRMMDDVREGRQHHASFKCTQARLQRMASYVSLLEVPPATCGRNGYRARGFVYTHTPSTSSRWLLSFMTMLQKLGTVDTSLIRDRRRMIAAVHHAAVDRPDDYYHNFIVVSPRGIVRDAAPSARTAARRRSITGAGVTDTS</sequence>
<accession>A0A4C1VN36</accession>
<evidence type="ECO:0000313" key="1">
    <source>
        <dbReference type="EMBL" id="GBP39757.1"/>
    </source>
</evidence>
<protein>
    <submittedName>
        <fullName evidence="1">Uncharacterized protein</fullName>
    </submittedName>
</protein>
<organism evidence="1 2">
    <name type="scientific">Eumeta variegata</name>
    <name type="common">Bagworm moth</name>
    <name type="synonym">Eumeta japonica</name>
    <dbReference type="NCBI Taxonomy" id="151549"/>
    <lineage>
        <taxon>Eukaryota</taxon>
        <taxon>Metazoa</taxon>
        <taxon>Ecdysozoa</taxon>
        <taxon>Arthropoda</taxon>
        <taxon>Hexapoda</taxon>
        <taxon>Insecta</taxon>
        <taxon>Pterygota</taxon>
        <taxon>Neoptera</taxon>
        <taxon>Endopterygota</taxon>
        <taxon>Lepidoptera</taxon>
        <taxon>Glossata</taxon>
        <taxon>Ditrysia</taxon>
        <taxon>Tineoidea</taxon>
        <taxon>Psychidae</taxon>
        <taxon>Oiketicinae</taxon>
        <taxon>Eumeta</taxon>
    </lineage>
</organism>
<reference evidence="1 2" key="1">
    <citation type="journal article" date="2019" name="Commun. Biol.">
        <title>The bagworm genome reveals a unique fibroin gene that provides high tensile strength.</title>
        <authorList>
            <person name="Kono N."/>
            <person name="Nakamura H."/>
            <person name="Ohtoshi R."/>
            <person name="Tomita M."/>
            <person name="Numata K."/>
            <person name="Arakawa K."/>
        </authorList>
    </citation>
    <scope>NUCLEOTIDE SEQUENCE [LARGE SCALE GENOMIC DNA]</scope>
</reference>
<dbReference type="Proteomes" id="UP000299102">
    <property type="component" value="Unassembled WGS sequence"/>
</dbReference>
<gene>
    <name evidence="1" type="ORF">EVAR_23083_1</name>
</gene>
<keyword evidence="2" id="KW-1185">Reference proteome</keyword>